<sequence>MAPKAFHRFRKLPIELRLRIWNLTMEPRVIKAKWENEVTDNDICQFYVLTAGPAPKALHACKESRDEAKRRYCFVKSQLPFTDRMKYHHKAWAQKSIWINFDIDALYFVNIPASNDFLSYMRRLSKKRTGGGNRNIKYIGFHASILDRLIIPRPGSPSRLSFFYRLVLDQPSLEKIIIMLDNSKFDDDKHPENYSLSRPNFLKNDRGGGRWGSKQVRQQMTLVFNKFFTNPIEEGQDVESFKNFKDNNPDWVLPAFIQLSITKKPKHDYAGDGLPLIQIPAKRAVPKPKPGKVFPSQLQTVATKAQASKAK</sequence>
<evidence type="ECO:0000259" key="2">
    <source>
        <dbReference type="Pfam" id="PF20150"/>
    </source>
</evidence>
<dbReference type="EMBL" id="KZ613953">
    <property type="protein sequence ID" value="PMD34809.1"/>
    <property type="molecule type" value="Genomic_DNA"/>
</dbReference>
<reference evidence="3 4" key="1">
    <citation type="submission" date="2016-04" db="EMBL/GenBank/DDBJ databases">
        <title>A degradative enzymes factory behind the ericoid mycorrhizal symbiosis.</title>
        <authorList>
            <consortium name="DOE Joint Genome Institute"/>
            <person name="Martino E."/>
            <person name="Morin E."/>
            <person name="Grelet G."/>
            <person name="Kuo A."/>
            <person name="Kohler A."/>
            <person name="Daghino S."/>
            <person name="Barry K."/>
            <person name="Choi C."/>
            <person name="Cichocki N."/>
            <person name="Clum A."/>
            <person name="Copeland A."/>
            <person name="Hainaut M."/>
            <person name="Haridas S."/>
            <person name="Labutti K."/>
            <person name="Lindquist E."/>
            <person name="Lipzen A."/>
            <person name="Khouja H.-R."/>
            <person name="Murat C."/>
            <person name="Ohm R."/>
            <person name="Olson A."/>
            <person name="Spatafora J."/>
            <person name="Veneault-Fourrey C."/>
            <person name="Henrissat B."/>
            <person name="Grigoriev I."/>
            <person name="Martin F."/>
            <person name="Perotto S."/>
        </authorList>
    </citation>
    <scope>NUCLEOTIDE SEQUENCE [LARGE SCALE GENOMIC DNA]</scope>
    <source>
        <strain evidence="3 4">F</strain>
    </source>
</reference>
<protein>
    <recommendedName>
        <fullName evidence="2">2EXR domain-containing protein</fullName>
    </recommendedName>
</protein>
<feature type="domain" description="2EXR" evidence="2">
    <location>
        <begin position="6"/>
        <end position="106"/>
    </location>
</feature>
<dbReference type="InterPro" id="IPR045518">
    <property type="entry name" value="2EXR"/>
</dbReference>
<organism evidence="3 4">
    <name type="scientific">Hyaloscypha variabilis (strain UAMH 11265 / GT02V1 / F)</name>
    <name type="common">Meliniomyces variabilis</name>
    <dbReference type="NCBI Taxonomy" id="1149755"/>
    <lineage>
        <taxon>Eukaryota</taxon>
        <taxon>Fungi</taxon>
        <taxon>Dikarya</taxon>
        <taxon>Ascomycota</taxon>
        <taxon>Pezizomycotina</taxon>
        <taxon>Leotiomycetes</taxon>
        <taxon>Helotiales</taxon>
        <taxon>Hyaloscyphaceae</taxon>
        <taxon>Hyaloscypha</taxon>
        <taxon>Hyaloscypha variabilis</taxon>
    </lineage>
</organism>
<evidence type="ECO:0000313" key="4">
    <source>
        <dbReference type="Proteomes" id="UP000235786"/>
    </source>
</evidence>
<accession>A0A2J6R8F7</accession>
<dbReference type="AlphaFoldDB" id="A0A2J6R8F7"/>
<dbReference type="STRING" id="1149755.A0A2J6R8F7"/>
<gene>
    <name evidence="3" type="ORF">L207DRAFT_588317</name>
</gene>
<proteinExistence type="predicted"/>
<name>A0A2J6R8F7_HYAVF</name>
<dbReference type="PANTHER" id="PTHR35910:SF1">
    <property type="entry name" value="2EXR DOMAIN-CONTAINING PROTEIN"/>
    <property type="match status" value="1"/>
</dbReference>
<feature type="compositionally biased region" description="Polar residues" evidence="1">
    <location>
        <begin position="296"/>
        <end position="311"/>
    </location>
</feature>
<evidence type="ECO:0000256" key="1">
    <source>
        <dbReference type="SAM" id="MobiDB-lite"/>
    </source>
</evidence>
<dbReference type="Proteomes" id="UP000235786">
    <property type="component" value="Unassembled WGS sequence"/>
</dbReference>
<dbReference type="OrthoDB" id="3492486at2759"/>
<feature type="region of interest" description="Disordered" evidence="1">
    <location>
        <begin position="287"/>
        <end position="311"/>
    </location>
</feature>
<dbReference type="PANTHER" id="PTHR35910">
    <property type="entry name" value="2EXR DOMAIN-CONTAINING PROTEIN"/>
    <property type="match status" value="1"/>
</dbReference>
<evidence type="ECO:0000313" key="3">
    <source>
        <dbReference type="EMBL" id="PMD34809.1"/>
    </source>
</evidence>
<keyword evidence="4" id="KW-1185">Reference proteome</keyword>
<dbReference type="Pfam" id="PF20150">
    <property type="entry name" value="2EXR"/>
    <property type="match status" value="1"/>
</dbReference>